<dbReference type="InterPro" id="IPR016181">
    <property type="entry name" value="Acyl_CoA_acyltransferase"/>
</dbReference>
<dbReference type="AlphaFoldDB" id="A0A919LD82"/>
<sequence length="181" mass="18871">MITPLAIDVRFHRVRDPPLRVCYPYGGHDIAVEPTAGETAQPLVGRSLNGLVTALFAAAPLCRRVVAAPAEDDTAAQGAFEAGGFRRVTEADLPTGTVVLFTAEPSWLADVPTALTTCPADPTSRPTKTADGTGTMPARRPPAFPTRLRPHASEAAGLKGARRASSGSSRRAATTPPGPPR</sequence>
<reference evidence="2" key="2">
    <citation type="submission" date="2020-09" db="EMBL/GenBank/DDBJ databases">
        <authorList>
            <person name="Sun Q."/>
            <person name="Zhou Y."/>
        </authorList>
    </citation>
    <scope>NUCLEOTIDE SEQUENCE</scope>
    <source>
        <strain evidence="2">CGMCC 4.7403</strain>
    </source>
</reference>
<dbReference type="EMBL" id="BNAT01000011">
    <property type="protein sequence ID" value="GHH88991.1"/>
    <property type="molecule type" value="Genomic_DNA"/>
</dbReference>
<feature type="compositionally biased region" description="Low complexity" evidence="1">
    <location>
        <begin position="163"/>
        <end position="175"/>
    </location>
</feature>
<feature type="region of interest" description="Disordered" evidence="1">
    <location>
        <begin position="118"/>
        <end position="181"/>
    </location>
</feature>
<dbReference type="Gene3D" id="3.40.630.30">
    <property type="match status" value="1"/>
</dbReference>
<protein>
    <submittedName>
        <fullName evidence="2">Uncharacterized protein</fullName>
    </submittedName>
</protein>
<proteinExistence type="predicted"/>
<reference evidence="2" key="1">
    <citation type="journal article" date="2014" name="Int. J. Syst. Evol. Microbiol.">
        <title>Complete genome sequence of Corynebacterium casei LMG S-19264T (=DSM 44701T), isolated from a smear-ripened cheese.</title>
        <authorList>
            <consortium name="US DOE Joint Genome Institute (JGI-PGF)"/>
            <person name="Walter F."/>
            <person name="Albersmeier A."/>
            <person name="Kalinowski J."/>
            <person name="Ruckert C."/>
        </authorList>
    </citation>
    <scope>NUCLEOTIDE SEQUENCE</scope>
    <source>
        <strain evidence="2">CGMCC 4.7403</strain>
    </source>
</reference>
<organism evidence="2 3">
    <name type="scientific">Streptomyces capitiformicae</name>
    <dbReference type="NCBI Taxonomy" id="2014920"/>
    <lineage>
        <taxon>Bacteria</taxon>
        <taxon>Bacillati</taxon>
        <taxon>Actinomycetota</taxon>
        <taxon>Actinomycetes</taxon>
        <taxon>Kitasatosporales</taxon>
        <taxon>Streptomycetaceae</taxon>
        <taxon>Streptomyces</taxon>
    </lineage>
</organism>
<accession>A0A919LD82</accession>
<evidence type="ECO:0000313" key="2">
    <source>
        <dbReference type="EMBL" id="GHH88991.1"/>
    </source>
</evidence>
<comment type="caution">
    <text evidence="2">The sequence shown here is derived from an EMBL/GenBank/DDBJ whole genome shotgun (WGS) entry which is preliminary data.</text>
</comment>
<gene>
    <name evidence="2" type="ORF">GCM10017771_36760</name>
</gene>
<evidence type="ECO:0000256" key="1">
    <source>
        <dbReference type="SAM" id="MobiDB-lite"/>
    </source>
</evidence>
<keyword evidence="3" id="KW-1185">Reference proteome</keyword>
<dbReference type="Proteomes" id="UP000603227">
    <property type="component" value="Unassembled WGS sequence"/>
</dbReference>
<evidence type="ECO:0000313" key="3">
    <source>
        <dbReference type="Proteomes" id="UP000603227"/>
    </source>
</evidence>
<dbReference type="SUPFAM" id="SSF55729">
    <property type="entry name" value="Acyl-CoA N-acyltransferases (Nat)"/>
    <property type="match status" value="1"/>
</dbReference>
<name>A0A919LD82_9ACTN</name>